<dbReference type="Proteomes" id="UP000198736">
    <property type="component" value="Unassembled WGS sequence"/>
</dbReference>
<evidence type="ECO:0008006" key="3">
    <source>
        <dbReference type="Google" id="ProtNLM"/>
    </source>
</evidence>
<name>A0A0S4LC40_9BACT</name>
<sequence length="77" mass="8590">MTALCAQIRHLPAVLCWSLTWDRGMELVQHKQLTLATKVDVYFVIRKVRGSAAPTKTRTACSVSISRKAPPCHSTPR</sequence>
<protein>
    <recommendedName>
        <fullName evidence="3">Transposase</fullName>
    </recommendedName>
</protein>
<reference evidence="2" key="1">
    <citation type="submission" date="2015-10" db="EMBL/GenBank/DDBJ databases">
        <authorList>
            <person name="Luecker S."/>
            <person name="Luecker S."/>
        </authorList>
    </citation>
    <scope>NUCLEOTIDE SEQUENCE [LARGE SCALE GENOMIC DNA]</scope>
</reference>
<organism evidence="1 2">
    <name type="scientific">Candidatus Nitrospira nitrificans</name>
    <dbReference type="NCBI Taxonomy" id="1742973"/>
    <lineage>
        <taxon>Bacteria</taxon>
        <taxon>Pseudomonadati</taxon>
        <taxon>Nitrospirota</taxon>
        <taxon>Nitrospiria</taxon>
        <taxon>Nitrospirales</taxon>
        <taxon>Nitrospiraceae</taxon>
        <taxon>Nitrospira</taxon>
    </lineage>
</organism>
<accession>A0A0S4LC40</accession>
<evidence type="ECO:0000313" key="1">
    <source>
        <dbReference type="EMBL" id="CUS34173.1"/>
    </source>
</evidence>
<dbReference type="EMBL" id="CZPZ01000008">
    <property type="protein sequence ID" value="CUS34173.1"/>
    <property type="molecule type" value="Genomic_DNA"/>
</dbReference>
<gene>
    <name evidence="1" type="ORF">COMA2_160015</name>
</gene>
<proteinExistence type="predicted"/>
<evidence type="ECO:0000313" key="2">
    <source>
        <dbReference type="Proteomes" id="UP000198736"/>
    </source>
</evidence>
<dbReference type="AlphaFoldDB" id="A0A0S4LC40"/>
<dbReference type="STRING" id="1742973.COMA2_160015"/>
<keyword evidence="2" id="KW-1185">Reference proteome</keyword>